<feature type="transmembrane region" description="Helical" evidence="1">
    <location>
        <begin position="92"/>
        <end position="109"/>
    </location>
</feature>
<evidence type="ECO:0000256" key="1">
    <source>
        <dbReference type="SAM" id="Phobius"/>
    </source>
</evidence>
<keyword evidence="1" id="KW-0812">Transmembrane</keyword>
<evidence type="ECO:0000313" key="2">
    <source>
        <dbReference type="EMBL" id="MFA9480385.1"/>
    </source>
</evidence>
<accession>A0ABV4UB38</accession>
<dbReference type="RefSeq" id="WP_425347306.1">
    <property type="nucleotide sequence ID" value="NZ_JBGUBD010000020.1"/>
</dbReference>
<feature type="transmembrane region" description="Helical" evidence="1">
    <location>
        <begin position="30"/>
        <end position="49"/>
    </location>
</feature>
<reference evidence="2 3" key="1">
    <citation type="submission" date="2024-08" db="EMBL/GenBank/DDBJ databases">
        <title>Whole-genome sequencing of halo(alkali)philic microorganisms from hypersaline lakes.</title>
        <authorList>
            <person name="Sorokin D.Y."/>
            <person name="Merkel A.Y."/>
            <person name="Messina E."/>
            <person name="Yakimov M."/>
        </authorList>
    </citation>
    <scope>NUCLEOTIDE SEQUENCE [LARGE SCALE GENOMIC DNA]</scope>
    <source>
        <strain evidence="2 3">AB-hyl4</strain>
    </source>
</reference>
<keyword evidence="1" id="KW-1133">Transmembrane helix</keyword>
<comment type="caution">
    <text evidence="2">The sequence shown here is derived from an EMBL/GenBank/DDBJ whole genome shotgun (WGS) entry which is preliminary data.</text>
</comment>
<organism evidence="2 3">
    <name type="scientific">Natronomicrosphaera hydrolytica</name>
    <dbReference type="NCBI Taxonomy" id="3242702"/>
    <lineage>
        <taxon>Bacteria</taxon>
        <taxon>Pseudomonadati</taxon>
        <taxon>Planctomycetota</taxon>
        <taxon>Phycisphaerae</taxon>
        <taxon>Phycisphaerales</taxon>
        <taxon>Phycisphaeraceae</taxon>
        <taxon>Natronomicrosphaera</taxon>
    </lineage>
</organism>
<sequence>MSTMESDVSLRDSGSSRSAMVQQLVASNPFYLLSGVCLFAGCFLVSTALREERDQLGPVLALFGVVTLYEWLVLGLGLLLVARRGLTRDGGYLLLLAVLLLADGTFVYNELATMRAGVGGAVNASAVVLGLVKVALIAHVLGVRLAAPQWAVLTLNLTVLMAMPLVFRTLAQAEALSTPVFHGIWWAAGVWLALQALAWRIGIGSCRADVAGWVALLDAPGNRVRAGGVSAGACGRGALCL</sequence>
<keyword evidence="1" id="KW-0472">Membrane</keyword>
<keyword evidence="3" id="KW-1185">Reference proteome</keyword>
<feature type="transmembrane region" description="Helical" evidence="1">
    <location>
        <begin position="150"/>
        <end position="171"/>
    </location>
</feature>
<dbReference type="Proteomes" id="UP001575105">
    <property type="component" value="Unassembled WGS sequence"/>
</dbReference>
<dbReference type="EMBL" id="JBGUBD010000020">
    <property type="protein sequence ID" value="MFA9480385.1"/>
    <property type="molecule type" value="Genomic_DNA"/>
</dbReference>
<evidence type="ECO:0000313" key="3">
    <source>
        <dbReference type="Proteomes" id="UP001575105"/>
    </source>
</evidence>
<protein>
    <submittedName>
        <fullName evidence="2">Uncharacterized protein</fullName>
    </submittedName>
</protein>
<gene>
    <name evidence="2" type="ORF">ACERK3_19105</name>
</gene>
<name>A0ABV4UB38_9BACT</name>
<feature type="transmembrane region" description="Helical" evidence="1">
    <location>
        <begin position="121"/>
        <end position="143"/>
    </location>
</feature>
<proteinExistence type="predicted"/>
<feature type="transmembrane region" description="Helical" evidence="1">
    <location>
        <begin position="183"/>
        <end position="203"/>
    </location>
</feature>
<feature type="transmembrane region" description="Helical" evidence="1">
    <location>
        <begin position="61"/>
        <end position="80"/>
    </location>
</feature>